<dbReference type="AlphaFoldDB" id="A0A0R1TQJ5"/>
<protein>
    <submittedName>
        <fullName evidence="1">Uncharacterized protein</fullName>
    </submittedName>
</protein>
<gene>
    <name evidence="1" type="ORF">FC36_GL002104</name>
</gene>
<dbReference type="STRING" id="1423740.FC36_GL002104"/>
<dbReference type="PATRIC" id="fig|1423740.3.peg.2285"/>
<dbReference type="RefSeq" id="WP_025021097.1">
    <property type="nucleotide sequence ID" value="NZ_AZFH01000052.1"/>
</dbReference>
<name>A0A0R1TQJ5_9LACO</name>
<dbReference type="Proteomes" id="UP000051048">
    <property type="component" value="Unassembled WGS sequence"/>
</dbReference>
<dbReference type="OrthoDB" id="2329767at2"/>
<accession>A0A0R1TQJ5</accession>
<sequence>MNYRENLERKVISLSNNKEWDMAVAEWDVVGVEEDDSSSTTCTCGKHGLKYIFTIQNTENGNFLSPIGSECINRFGRDDLRKDATAYQQYLFLLNYYKKYKYLELKSDVFSKKLLKMLFEKGAFKPTQYNKNNPRNDYEFLVSMFNKRSAISDKQQKRVNAIMVTEIVPFIRKKLEVGQQ</sequence>
<dbReference type="EMBL" id="AZFH01000052">
    <property type="protein sequence ID" value="KRL80648.1"/>
    <property type="molecule type" value="Genomic_DNA"/>
</dbReference>
<organism evidence="1 2">
    <name type="scientific">Ligilactobacillus equi DSM 15833 = JCM 10991</name>
    <dbReference type="NCBI Taxonomy" id="1423740"/>
    <lineage>
        <taxon>Bacteria</taxon>
        <taxon>Bacillati</taxon>
        <taxon>Bacillota</taxon>
        <taxon>Bacilli</taxon>
        <taxon>Lactobacillales</taxon>
        <taxon>Lactobacillaceae</taxon>
        <taxon>Ligilactobacillus</taxon>
    </lineage>
</organism>
<proteinExistence type="predicted"/>
<reference evidence="1 2" key="1">
    <citation type="journal article" date="2015" name="Genome Announc.">
        <title>Expanding the biotechnology potential of lactobacilli through comparative genomics of 213 strains and associated genera.</title>
        <authorList>
            <person name="Sun Z."/>
            <person name="Harris H.M."/>
            <person name="McCann A."/>
            <person name="Guo C."/>
            <person name="Argimon S."/>
            <person name="Zhang W."/>
            <person name="Yang X."/>
            <person name="Jeffery I.B."/>
            <person name="Cooney J.C."/>
            <person name="Kagawa T.F."/>
            <person name="Liu W."/>
            <person name="Song Y."/>
            <person name="Salvetti E."/>
            <person name="Wrobel A."/>
            <person name="Rasinkangas P."/>
            <person name="Parkhill J."/>
            <person name="Rea M.C."/>
            <person name="O'Sullivan O."/>
            <person name="Ritari J."/>
            <person name="Douillard F.P."/>
            <person name="Paul Ross R."/>
            <person name="Yang R."/>
            <person name="Briner A.E."/>
            <person name="Felis G.E."/>
            <person name="de Vos W.M."/>
            <person name="Barrangou R."/>
            <person name="Klaenhammer T.R."/>
            <person name="Caufield P.W."/>
            <person name="Cui Y."/>
            <person name="Zhang H."/>
            <person name="O'Toole P.W."/>
        </authorList>
    </citation>
    <scope>NUCLEOTIDE SEQUENCE [LARGE SCALE GENOMIC DNA]</scope>
    <source>
        <strain evidence="1 2">DSM 15833</strain>
    </source>
</reference>
<comment type="caution">
    <text evidence="1">The sequence shown here is derived from an EMBL/GenBank/DDBJ whole genome shotgun (WGS) entry which is preliminary data.</text>
</comment>
<evidence type="ECO:0000313" key="2">
    <source>
        <dbReference type="Proteomes" id="UP000051048"/>
    </source>
</evidence>
<evidence type="ECO:0000313" key="1">
    <source>
        <dbReference type="EMBL" id="KRL80648.1"/>
    </source>
</evidence>